<gene>
    <name evidence="1" type="ORF">BH695_1879</name>
</gene>
<evidence type="ECO:0000313" key="1">
    <source>
        <dbReference type="EMBL" id="ARI81160.1"/>
    </source>
</evidence>
<evidence type="ECO:0000313" key="2">
    <source>
        <dbReference type="Proteomes" id="UP000192439"/>
    </source>
</evidence>
<reference evidence="1 2" key="1">
    <citation type="journal article" date="2018" name="Harmful Algae">
        <title>The highly heterogeneous methylated genomes and diverse restriction-modification systems of bloom-forming Microcystis.</title>
        <authorList>
            <person name="Zhao L."/>
            <person name="Song Y."/>
            <person name="Li L."/>
            <person name="Gan N."/>
            <person name="Brand J.J."/>
            <person name="Song L."/>
        </authorList>
    </citation>
    <scope>NUCLEOTIDE SEQUENCE [LARGE SCALE GENOMIC DNA]</scope>
    <source>
        <strain evidence="1 2">PCC 7806SL</strain>
    </source>
</reference>
<dbReference type="Proteomes" id="UP000192439">
    <property type="component" value="Chromosome"/>
</dbReference>
<dbReference type="EMBL" id="CP020771">
    <property type="protein sequence ID" value="ARI81160.1"/>
    <property type="molecule type" value="Genomic_DNA"/>
</dbReference>
<name>A0AB33BV20_MICA7</name>
<sequence length="51" mass="5608">MLGLLSQSSSQQAKTLNHQISGTFQLAIIKLRESQSLLGVNRPILFPETLV</sequence>
<organism evidence="1 2">
    <name type="scientific">Microcystis aeruginosa PCC 7806SL</name>
    <dbReference type="NCBI Taxonomy" id="1903187"/>
    <lineage>
        <taxon>Bacteria</taxon>
        <taxon>Bacillati</taxon>
        <taxon>Cyanobacteriota</taxon>
        <taxon>Cyanophyceae</taxon>
        <taxon>Oscillatoriophycideae</taxon>
        <taxon>Chroococcales</taxon>
        <taxon>Microcystaceae</taxon>
        <taxon>Microcystis</taxon>
    </lineage>
</organism>
<keyword evidence="2" id="KW-1185">Reference proteome</keyword>
<dbReference type="AlphaFoldDB" id="A0AB33BV20"/>
<accession>A0AB33BV20</accession>
<protein>
    <submittedName>
        <fullName evidence="1">Uncharacterized protein</fullName>
    </submittedName>
</protein>
<proteinExistence type="predicted"/>